<gene>
    <name evidence="2" type="ORF">PQ455_02430</name>
</gene>
<feature type="transmembrane region" description="Helical" evidence="1">
    <location>
        <begin position="85"/>
        <end position="105"/>
    </location>
</feature>
<dbReference type="RefSeq" id="WP_273688880.1">
    <property type="nucleotide sequence ID" value="NZ_CP117411.1"/>
</dbReference>
<evidence type="ECO:0000256" key="1">
    <source>
        <dbReference type="SAM" id="Phobius"/>
    </source>
</evidence>
<evidence type="ECO:0000313" key="3">
    <source>
        <dbReference type="Proteomes" id="UP001220395"/>
    </source>
</evidence>
<dbReference type="Proteomes" id="UP001220395">
    <property type="component" value="Chromosome"/>
</dbReference>
<accession>A0ABY7TM75</accession>
<feature type="transmembrane region" description="Helical" evidence="1">
    <location>
        <begin position="117"/>
        <end position="134"/>
    </location>
</feature>
<organism evidence="2 3">
    <name type="scientific">Sphingomonas naphthae</name>
    <dbReference type="NCBI Taxonomy" id="1813468"/>
    <lineage>
        <taxon>Bacteria</taxon>
        <taxon>Pseudomonadati</taxon>
        <taxon>Pseudomonadota</taxon>
        <taxon>Alphaproteobacteria</taxon>
        <taxon>Sphingomonadales</taxon>
        <taxon>Sphingomonadaceae</taxon>
        <taxon>Sphingomonas</taxon>
    </lineage>
</organism>
<keyword evidence="2" id="KW-0762">Sugar transport</keyword>
<sequence length="144" mass="15616">MAAWSNAPRSHIVISIILILWGLAGLASFVNEMLMTPERLAALPIAQQEMWTSMPGWLWYVFALAVASGFGGAVALLLRRRSALPLFVLSLAAIVVQFGYTLFVMDAIGKMGLVEAAAFPAVIFLIGVFQVYYARAAAKKGLLR</sequence>
<reference evidence="2 3" key="1">
    <citation type="submission" date="2023-02" db="EMBL/GenBank/DDBJ databases">
        <title>Genome sequence of Sphingomonas naphthae.</title>
        <authorList>
            <person name="Kim S."/>
            <person name="Heo J."/>
            <person name="Kwon S.-W."/>
        </authorList>
    </citation>
    <scope>NUCLEOTIDE SEQUENCE [LARGE SCALE GENOMIC DNA]</scope>
    <source>
        <strain evidence="2 3">KACC 18716</strain>
    </source>
</reference>
<feature type="transmembrane region" description="Helical" evidence="1">
    <location>
        <begin position="12"/>
        <end position="30"/>
    </location>
</feature>
<dbReference type="EMBL" id="CP117411">
    <property type="protein sequence ID" value="WCT74108.1"/>
    <property type="molecule type" value="Genomic_DNA"/>
</dbReference>
<keyword evidence="2" id="KW-0813">Transport</keyword>
<evidence type="ECO:0000313" key="2">
    <source>
        <dbReference type="EMBL" id="WCT74108.1"/>
    </source>
</evidence>
<keyword evidence="1" id="KW-0472">Membrane</keyword>
<proteinExistence type="predicted"/>
<name>A0ABY7TM75_9SPHN</name>
<keyword evidence="3" id="KW-1185">Reference proteome</keyword>
<feature type="transmembrane region" description="Helical" evidence="1">
    <location>
        <begin position="57"/>
        <end position="78"/>
    </location>
</feature>
<keyword evidence="1" id="KW-1133">Transmembrane helix</keyword>
<protein>
    <submittedName>
        <fullName evidence="2">Sugar transporter</fullName>
    </submittedName>
</protein>
<keyword evidence="1" id="KW-0812">Transmembrane</keyword>